<accession>T1GAQ6</accession>
<dbReference type="InterPro" id="IPR022041">
    <property type="entry name" value="Methyltransf_FA"/>
</dbReference>
<dbReference type="AlphaFoldDB" id="T1GAQ6"/>
<dbReference type="Pfam" id="PF12248">
    <property type="entry name" value="Methyltransf_FA"/>
    <property type="match status" value="1"/>
</dbReference>
<feature type="domain" description="Farnesoic acid O-methyl transferase" evidence="1">
    <location>
        <begin position="9"/>
        <end position="153"/>
    </location>
</feature>
<reference evidence="2" key="2">
    <citation type="submission" date="2015-06" db="UniProtKB">
        <authorList>
            <consortium name="EnsemblMetazoa"/>
        </authorList>
    </citation>
    <scope>IDENTIFICATION</scope>
</reference>
<dbReference type="Proteomes" id="UP000015102">
    <property type="component" value="Unassembled WGS sequence"/>
</dbReference>
<sequence>MPRIAIDQENSYRKMYNIKDLIHNSPKGNEILRTKMYVLGFDFYATLTTNDNPPKLDSEDPYYSTVISGYSRKMSKINLHRGEECYKNTENITHHLYYTELDLIVSKDGNLKYSKDSETKAFISCKLPPLEVTHIGFGSYYFEEDVRLFFDCPIENTCLNFYCFARNEC</sequence>
<dbReference type="EnsemblMetazoa" id="MESCA000316-RA">
    <property type="protein sequence ID" value="MESCA000316-PA"/>
    <property type="gene ID" value="MESCA000316"/>
</dbReference>
<dbReference type="HOGENOM" id="CLU_1580306_0_0_1"/>
<keyword evidence="3" id="KW-1185">Reference proteome</keyword>
<reference evidence="3" key="1">
    <citation type="submission" date="2013-02" db="EMBL/GenBank/DDBJ databases">
        <authorList>
            <person name="Hughes D."/>
        </authorList>
    </citation>
    <scope>NUCLEOTIDE SEQUENCE</scope>
    <source>
        <strain>Durham</strain>
        <strain evidence="3">NC isolate 2 -- Noor lab</strain>
    </source>
</reference>
<dbReference type="EMBL" id="CAQQ02189055">
    <property type="status" value="NOT_ANNOTATED_CDS"/>
    <property type="molecule type" value="Genomic_DNA"/>
</dbReference>
<proteinExistence type="predicted"/>
<evidence type="ECO:0000259" key="1">
    <source>
        <dbReference type="Pfam" id="PF12248"/>
    </source>
</evidence>
<protein>
    <recommendedName>
        <fullName evidence="1">Farnesoic acid O-methyl transferase domain-containing protein</fullName>
    </recommendedName>
</protein>
<name>T1GAQ6_MEGSC</name>
<organism evidence="2 3">
    <name type="scientific">Megaselia scalaris</name>
    <name type="common">Humpbacked fly</name>
    <name type="synonym">Phora scalaris</name>
    <dbReference type="NCBI Taxonomy" id="36166"/>
    <lineage>
        <taxon>Eukaryota</taxon>
        <taxon>Metazoa</taxon>
        <taxon>Ecdysozoa</taxon>
        <taxon>Arthropoda</taxon>
        <taxon>Hexapoda</taxon>
        <taxon>Insecta</taxon>
        <taxon>Pterygota</taxon>
        <taxon>Neoptera</taxon>
        <taxon>Endopterygota</taxon>
        <taxon>Diptera</taxon>
        <taxon>Brachycera</taxon>
        <taxon>Muscomorpha</taxon>
        <taxon>Platypezoidea</taxon>
        <taxon>Phoridae</taxon>
        <taxon>Megaseliini</taxon>
        <taxon>Megaselia</taxon>
    </lineage>
</organism>
<evidence type="ECO:0000313" key="3">
    <source>
        <dbReference type="Proteomes" id="UP000015102"/>
    </source>
</evidence>
<evidence type="ECO:0000313" key="2">
    <source>
        <dbReference type="EnsemblMetazoa" id="MESCA000316-PA"/>
    </source>
</evidence>